<reference evidence="2 3" key="1">
    <citation type="submission" date="2014-04" db="EMBL/GenBank/DDBJ databases">
        <authorList>
            <consortium name="DOE Joint Genome Institute"/>
            <person name="Kuo A."/>
            <person name="Kohler A."/>
            <person name="Nagy L.G."/>
            <person name="Floudas D."/>
            <person name="Copeland A."/>
            <person name="Barry K.W."/>
            <person name="Cichocki N."/>
            <person name="Veneault-Fourrey C."/>
            <person name="LaButti K."/>
            <person name="Lindquist E.A."/>
            <person name="Lipzen A."/>
            <person name="Lundell T."/>
            <person name="Morin E."/>
            <person name="Murat C."/>
            <person name="Sun H."/>
            <person name="Tunlid A."/>
            <person name="Henrissat B."/>
            <person name="Grigoriev I.V."/>
            <person name="Hibbett D.S."/>
            <person name="Martin F."/>
            <person name="Nordberg H.P."/>
            <person name="Cantor M.N."/>
            <person name="Hua S.X."/>
        </authorList>
    </citation>
    <scope>NUCLEOTIDE SEQUENCE [LARGE SCALE GENOMIC DNA]</scope>
    <source>
        <strain evidence="2 3">LaAM-08-1</strain>
    </source>
</reference>
<keyword evidence="1" id="KW-0732">Signal</keyword>
<accession>A0A0C9XWU7</accession>
<gene>
    <name evidence="2" type="ORF">K443DRAFT_308228</name>
</gene>
<evidence type="ECO:0000256" key="1">
    <source>
        <dbReference type="SAM" id="SignalP"/>
    </source>
</evidence>
<dbReference type="AlphaFoldDB" id="A0A0C9XWU7"/>
<feature type="chain" id="PRO_5002206140" evidence="1">
    <location>
        <begin position="23"/>
        <end position="149"/>
    </location>
</feature>
<evidence type="ECO:0000313" key="2">
    <source>
        <dbReference type="EMBL" id="KIK06064.1"/>
    </source>
</evidence>
<evidence type="ECO:0000313" key="3">
    <source>
        <dbReference type="Proteomes" id="UP000054477"/>
    </source>
</evidence>
<organism evidence="2 3">
    <name type="scientific">Laccaria amethystina LaAM-08-1</name>
    <dbReference type="NCBI Taxonomy" id="1095629"/>
    <lineage>
        <taxon>Eukaryota</taxon>
        <taxon>Fungi</taxon>
        <taxon>Dikarya</taxon>
        <taxon>Basidiomycota</taxon>
        <taxon>Agaricomycotina</taxon>
        <taxon>Agaricomycetes</taxon>
        <taxon>Agaricomycetidae</taxon>
        <taxon>Agaricales</taxon>
        <taxon>Agaricineae</taxon>
        <taxon>Hydnangiaceae</taxon>
        <taxon>Laccaria</taxon>
    </lineage>
</organism>
<dbReference type="EMBL" id="KN838555">
    <property type="protein sequence ID" value="KIK06064.1"/>
    <property type="molecule type" value="Genomic_DNA"/>
</dbReference>
<name>A0A0C9XWU7_9AGAR</name>
<dbReference type="OrthoDB" id="2978948at2759"/>
<protein>
    <submittedName>
        <fullName evidence="2">Uncharacterized protein</fullName>
    </submittedName>
</protein>
<dbReference type="HOGENOM" id="CLU_126118_0_0_1"/>
<dbReference type="Proteomes" id="UP000054477">
    <property type="component" value="Unassembled WGS sequence"/>
</dbReference>
<reference evidence="3" key="2">
    <citation type="submission" date="2015-01" db="EMBL/GenBank/DDBJ databases">
        <title>Evolutionary Origins and Diversification of the Mycorrhizal Mutualists.</title>
        <authorList>
            <consortium name="DOE Joint Genome Institute"/>
            <consortium name="Mycorrhizal Genomics Consortium"/>
            <person name="Kohler A."/>
            <person name="Kuo A."/>
            <person name="Nagy L.G."/>
            <person name="Floudas D."/>
            <person name="Copeland A."/>
            <person name="Barry K.W."/>
            <person name="Cichocki N."/>
            <person name="Veneault-Fourrey C."/>
            <person name="LaButti K."/>
            <person name="Lindquist E.A."/>
            <person name="Lipzen A."/>
            <person name="Lundell T."/>
            <person name="Morin E."/>
            <person name="Murat C."/>
            <person name="Riley R."/>
            <person name="Ohm R."/>
            <person name="Sun H."/>
            <person name="Tunlid A."/>
            <person name="Henrissat B."/>
            <person name="Grigoriev I.V."/>
            <person name="Hibbett D.S."/>
            <person name="Martin F."/>
        </authorList>
    </citation>
    <scope>NUCLEOTIDE SEQUENCE [LARGE SCALE GENOMIC DNA]</scope>
    <source>
        <strain evidence="3">LaAM-08-1</strain>
    </source>
</reference>
<proteinExistence type="predicted"/>
<feature type="signal peptide" evidence="1">
    <location>
        <begin position="1"/>
        <end position="22"/>
    </location>
</feature>
<keyword evidence="3" id="KW-1185">Reference proteome</keyword>
<sequence length="149" mass="16488">MMRRSLTATFVALVLFPLSCLAHPQEPPPPLVTTTTSSYSCPPNDYSGFRLISKVDAIGYDSAYSIFECVYRIEMLGVVERVQTCSYYKNSGLRALSSQALPSCPTQALPCMAGSQPLFSKVDSNIPETPPWVESGRFLLWKKENPGRD</sequence>